<evidence type="ECO:0000259" key="6">
    <source>
        <dbReference type="PROSITE" id="PS50949"/>
    </source>
</evidence>
<dbReference type="InterPro" id="IPR036390">
    <property type="entry name" value="WH_DNA-bd_sf"/>
</dbReference>
<dbReference type="SMART" id="SM00345">
    <property type="entry name" value="HTH_GNTR"/>
    <property type="match status" value="1"/>
</dbReference>
<reference evidence="8" key="1">
    <citation type="journal article" date="2019" name="Int. J. Syst. Evol. Microbiol.">
        <title>The Global Catalogue of Microorganisms (GCM) 10K type strain sequencing project: providing services to taxonomists for standard genome sequencing and annotation.</title>
        <authorList>
            <consortium name="The Broad Institute Genomics Platform"/>
            <consortium name="The Broad Institute Genome Sequencing Center for Infectious Disease"/>
            <person name="Wu L."/>
            <person name="Ma J."/>
        </authorList>
    </citation>
    <scope>NUCLEOTIDE SEQUENCE [LARGE SCALE GENOMIC DNA]</scope>
    <source>
        <strain evidence="8">CGMCC 1.13718</strain>
    </source>
</reference>
<proteinExistence type="inferred from homology"/>
<dbReference type="RefSeq" id="WP_193193040.1">
    <property type="nucleotide sequence ID" value="NZ_JACZFR010000037.1"/>
</dbReference>
<evidence type="ECO:0000313" key="8">
    <source>
        <dbReference type="Proteomes" id="UP001596425"/>
    </source>
</evidence>
<dbReference type="InterPro" id="IPR015424">
    <property type="entry name" value="PyrdxlP-dep_Trfase"/>
</dbReference>
<dbReference type="PANTHER" id="PTHR46577">
    <property type="entry name" value="HTH-TYPE TRANSCRIPTIONAL REGULATORY PROTEIN GABR"/>
    <property type="match status" value="1"/>
</dbReference>
<keyword evidence="4" id="KW-0238">DNA-binding</keyword>
<comment type="caution">
    <text evidence="7">The sequence shown here is derived from an EMBL/GenBank/DDBJ whole genome shotgun (WGS) entry which is preliminary data.</text>
</comment>
<keyword evidence="8" id="KW-1185">Reference proteome</keyword>
<dbReference type="PANTHER" id="PTHR46577:SF1">
    <property type="entry name" value="HTH-TYPE TRANSCRIPTIONAL REGULATORY PROTEIN GABR"/>
    <property type="match status" value="1"/>
</dbReference>
<keyword evidence="5" id="KW-0804">Transcription</keyword>
<dbReference type="InterPro" id="IPR015421">
    <property type="entry name" value="PyrdxlP-dep_Trfase_major"/>
</dbReference>
<dbReference type="InterPro" id="IPR000524">
    <property type="entry name" value="Tscrpt_reg_HTH_GntR"/>
</dbReference>
<evidence type="ECO:0000256" key="3">
    <source>
        <dbReference type="ARBA" id="ARBA00023015"/>
    </source>
</evidence>
<dbReference type="Proteomes" id="UP001596425">
    <property type="component" value="Unassembled WGS sequence"/>
</dbReference>
<evidence type="ECO:0000313" key="7">
    <source>
        <dbReference type="EMBL" id="MFC6631848.1"/>
    </source>
</evidence>
<dbReference type="InterPro" id="IPR036388">
    <property type="entry name" value="WH-like_DNA-bd_sf"/>
</dbReference>
<gene>
    <name evidence="7" type="ORF">ACFQBM_01075</name>
</gene>
<name>A0ABW1YGG6_9GAMM</name>
<dbReference type="Gene3D" id="3.40.640.10">
    <property type="entry name" value="Type I PLP-dependent aspartate aminotransferase-like (Major domain)"/>
    <property type="match status" value="1"/>
</dbReference>
<evidence type="ECO:0000256" key="4">
    <source>
        <dbReference type="ARBA" id="ARBA00023125"/>
    </source>
</evidence>
<comment type="similarity">
    <text evidence="1">In the C-terminal section; belongs to the class-I pyridoxal-phosphate-dependent aminotransferase family.</text>
</comment>
<dbReference type="InterPro" id="IPR004839">
    <property type="entry name" value="Aminotransferase_I/II_large"/>
</dbReference>
<dbReference type="SUPFAM" id="SSF46785">
    <property type="entry name" value="Winged helix' DNA-binding domain"/>
    <property type="match status" value="1"/>
</dbReference>
<dbReference type="EMBL" id="JBHSVR010000001">
    <property type="protein sequence ID" value="MFC6631848.1"/>
    <property type="molecule type" value="Genomic_DNA"/>
</dbReference>
<sequence>MGYKDIYDRFSGAIHRGDLKPGERVPSIRNLAQELGVAKKTVESAYDILIGEGYLVSRGPKGTIVNPDLVINSASWRGLPSELEDSDLNRIADLRDNRGLFRLGIPSLDEFPYKKWLLLSGKITRSMTGEDMTHPPVMGHLPLRQAIASYLNISRGLDCSADQVYITSGYKSSLSFIFQAIASSNDKVVFEEPGYFFGQKLLKRLIRNLYYVPVDSEGINVDYLVSQHSDTKFVITTPSHHSPLTSSLTLPRRHQLLNWAQERQAWIIEDDYDGEFHFSRKNIPSLKSLDTFDRVIYVGTFSKTIMPSLRIAYVVVPKVLITKFHETAEITETGLPLLPQKILESFISSGTFYKHLKRMRALYESRRMMVHKALIEVYGDYFNLPLQDGGMHIVAFLKRGTKDIDLCSIWQSYNLQVAPLSIWYAQNVKRYGLVIGYTNIKSEEEAISALRLPYQQTIELLS</sequence>
<evidence type="ECO:0000256" key="5">
    <source>
        <dbReference type="ARBA" id="ARBA00023163"/>
    </source>
</evidence>
<keyword evidence="2" id="KW-0663">Pyridoxal phosphate</keyword>
<evidence type="ECO:0000256" key="1">
    <source>
        <dbReference type="ARBA" id="ARBA00005384"/>
    </source>
</evidence>
<dbReference type="PROSITE" id="PS50949">
    <property type="entry name" value="HTH_GNTR"/>
    <property type="match status" value="1"/>
</dbReference>
<accession>A0ABW1YGG6</accession>
<dbReference type="SUPFAM" id="SSF53383">
    <property type="entry name" value="PLP-dependent transferases"/>
    <property type="match status" value="1"/>
</dbReference>
<protein>
    <submittedName>
        <fullName evidence="7">PLP-dependent aminotransferase family protein</fullName>
    </submittedName>
</protein>
<organism evidence="7 8">
    <name type="scientific">Microbulbifer taiwanensis</name>
    <dbReference type="NCBI Taxonomy" id="986746"/>
    <lineage>
        <taxon>Bacteria</taxon>
        <taxon>Pseudomonadati</taxon>
        <taxon>Pseudomonadota</taxon>
        <taxon>Gammaproteobacteria</taxon>
        <taxon>Cellvibrionales</taxon>
        <taxon>Microbulbiferaceae</taxon>
        <taxon>Microbulbifer</taxon>
    </lineage>
</organism>
<dbReference type="InterPro" id="IPR051446">
    <property type="entry name" value="HTH_trans_reg/aminotransferase"/>
</dbReference>
<dbReference type="Gene3D" id="1.10.10.10">
    <property type="entry name" value="Winged helix-like DNA-binding domain superfamily/Winged helix DNA-binding domain"/>
    <property type="match status" value="1"/>
</dbReference>
<dbReference type="CDD" id="cd00609">
    <property type="entry name" value="AAT_like"/>
    <property type="match status" value="1"/>
</dbReference>
<dbReference type="CDD" id="cd07377">
    <property type="entry name" value="WHTH_GntR"/>
    <property type="match status" value="1"/>
</dbReference>
<dbReference type="GO" id="GO:0008483">
    <property type="term" value="F:transaminase activity"/>
    <property type="evidence" value="ECO:0007669"/>
    <property type="project" value="UniProtKB-KW"/>
</dbReference>
<keyword evidence="7" id="KW-0808">Transferase</keyword>
<feature type="domain" description="HTH gntR-type" evidence="6">
    <location>
        <begin position="1"/>
        <end position="68"/>
    </location>
</feature>
<dbReference type="Pfam" id="PF00155">
    <property type="entry name" value="Aminotran_1_2"/>
    <property type="match status" value="1"/>
</dbReference>
<evidence type="ECO:0000256" key="2">
    <source>
        <dbReference type="ARBA" id="ARBA00022898"/>
    </source>
</evidence>
<keyword evidence="7" id="KW-0032">Aminotransferase</keyword>
<dbReference type="Pfam" id="PF00392">
    <property type="entry name" value="GntR"/>
    <property type="match status" value="1"/>
</dbReference>
<keyword evidence="3" id="KW-0805">Transcription regulation</keyword>